<reference evidence="5 6" key="1">
    <citation type="journal article" date="2013" name="Nat. Genet.">
        <title>The high-quality draft genome of peach (Prunus persica) identifies unique patterns of genetic diversity, domestication and genome evolution.</title>
        <authorList>
            <consortium name="International Peach Genome Initiative"/>
            <person name="Verde I."/>
            <person name="Abbott A.G."/>
            <person name="Scalabrin S."/>
            <person name="Jung S."/>
            <person name="Shu S."/>
            <person name="Marroni F."/>
            <person name="Zhebentyayeva T."/>
            <person name="Dettori M.T."/>
            <person name="Grimwood J."/>
            <person name="Cattonaro F."/>
            <person name="Zuccolo A."/>
            <person name="Rossini L."/>
            <person name="Jenkins J."/>
            <person name="Vendramin E."/>
            <person name="Meisel L.A."/>
            <person name="Decroocq V."/>
            <person name="Sosinski B."/>
            <person name="Prochnik S."/>
            <person name="Mitros T."/>
            <person name="Policriti A."/>
            <person name="Cipriani G."/>
            <person name="Dondini L."/>
            <person name="Ficklin S."/>
            <person name="Goodstein D.M."/>
            <person name="Xuan P."/>
            <person name="Del Fabbro C."/>
            <person name="Aramini V."/>
            <person name="Copetti D."/>
            <person name="Gonzalez S."/>
            <person name="Horner D.S."/>
            <person name="Falchi R."/>
            <person name="Lucas S."/>
            <person name="Mica E."/>
            <person name="Maldonado J."/>
            <person name="Lazzari B."/>
            <person name="Bielenberg D."/>
            <person name="Pirona R."/>
            <person name="Miculan M."/>
            <person name="Barakat A."/>
            <person name="Testolin R."/>
            <person name="Stella A."/>
            <person name="Tartarini S."/>
            <person name="Tonutti P."/>
            <person name="Arus P."/>
            <person name="Orellana A."/>
            <person name="Wells C."/>
            <person name="Main D."/>
            <person name="Vizzotto G."/>
            <person name="Silva H."/>
            <person name="Salamini F."/>
            <person name="Schmutz J."/>
            <person name="Morgante M."/>
            <person name="Rokhsar D.S."/>
        </authorList>
    </citation>
    <scope>NUCLEOTIDE SEQUENCE [LARGE SCALE GENOMIC DNA]</scope>
    <source>
        <strain evidence="6">cv. Nemared</strain>
    </source>
</reference>
<keyword evidence="6" id="KW-1185">Reference proteome</keyword>
<dbReference type="PANTHER" id="PTHR23024:SF467">
    <property type="entry name" value="CARBOXYLESTERASE 12-RELATED"/>
    <property type="match status" value="1"/>
</dbReference>
<dbReference type="STRING" id="3760.A0A251MWR0"/>
<dbReference type="InterPro" id="IPR013094">
    <property type="entry name" value="AB_hydrolase_3"/>
</dbReference>
<dbReference type="Gene3D" id="3.40.50.1820">
    <property type="entry name" value="alpha/beta hydrolase"/>
    <property type="match status" value="1"/>
</dbReference>
<dbReference type="Gramene" id="ONH91528">
    <property type="protein sequence ID" value="ONH91528"/>
    <property type="gene ID" value="PRUPE_8G121300"/>
</dbReference>
<keyword evidence="3" id="KW-0732">Signal</keyword>
<dbReference type="GO" id="GO:0016787">
    <property type="term" value="F:hydrolase activity"/>
    <property type="evidence" value="ECO:0007669"/>
    <property type="project" value="InterPro"/>
</dbReference>
<dbReference type="EMBL" id="CM007658">
    <property type="protein sequence ID" value="ONH91528.1"/>
    <property type="molecule type" value="Genomic_DNA"/>
</dbReference>
<dbReference type="Pfam" id="PF07859">
    <property type="entry name" value="Abhydrolase_3"/>
    <property type="match status" value="1"/>
</dbReference>
<name>A0A251MWR0_PRUPE</name>
<feature type="domain" description="Alpha/beta hydrolase fold-3" evidence="4">
    <location>
        <begin position="114"/>
        <end position="334"/>
    </location>
</feature>
<feature type="chain" id="PRO_5011993004" description="Alpha/beta hydrolase fold-3 domain-containing protein" evidence="3">
    <location>
        <begin position="27"/>
        <end position="357"/>
    </location>
</feature>
<proteinExistence type="inferred from homology"/>
<dbReference type="OrthoDB" id="408631at2759"/>
<organism evidence="5 6">
    <name type="scientific">Prunus persica</name>
    <name type="common">Peach</name>
    <name type="synonym">Amygdalus persica</name>
    <dbReference type="NCBI Taxonomy" id="3760"/>
    <lineage>
        <taxon>Eukaryota</taxon>
        <taxon>Viridiplantae</taxon>
        <taxon>Streptophyta</taxon>
        <taxon>Embryophyta</taxon>
        <taxon>Tracheophyta</taxon>
        <taxon>Spermatophyta</taxon>
        <taxon>Magnoliopsida</taxon>
        <taxon>eudicotyledons</taxon>
        <taxon>Gunneridae</taxon>
        <taxon>Pentapetalae</taxon>
        <taxon>rosids</taxon>
        <taxon>fabids</taxon>
        <taxon>Rosales</taxon>
        <taxon>Rosaceae</taxon>
        <taxon>Amygdaloideae</taxon>
        <taxon>Amygdaleae</taxon>
        <taxon>Prunus</taxon>
    </lineage>
</organism>
<sequence>MPRKMPTMLSIIVFIVLFSSMAPTMSQGFAPDLSPPMSHAVAIDFSPLVKIYVNGTIERLIGKSSVPPSLDPKTGVQSKDVAISRRRGISARLYLPNSVTNSTTNSTQSKLPLLVYFHGGGFCVEHASSPTYHNYLNSLVTAANVVAVSVDYRLAPEHPLPIAYQDSWAALNWVSSHFGGGNRSEEWLSRYADPQRVFFSGDSAGANIAHQMAMKLGSDRLNGFKLNGIVLVHPFFWGSQPVGAEATLPVVVSLYMTALWRFVNPTSFGPDDPLFNPTMDPKLRELGCGKVLVFVAGKDALKDRGLYYGDVLKKSGWKGVVEVIESKGESHVFHLFSPPNKNSAAMLEKIVSFLHQS</sequence>
<dbReference type="AlphaFoldDB" id="A0A251MWR0"/>
<dbReference type="Proteomes" id="UP000006882">
    <property type="component" value="Chromosome G8"/>
</dbReference>
<evidence type="ECO:0000256" key="1">
    <source>
        <dbReference type="ARBA" id="ARBA00010515"/>
    </source>
</evidence>
<dbReference type="PROSITE" id="PS01174">
    <property type="entry name" value="LIPASE_GDXG_SER"/>
    <property type="match status" value="1"/>
</dbReference>
<evidence type="ECO:0000313" key="6">
    <source>
        <dbReference type="Proteomes" id="UP000006882"/>
    </source>
</evidence>
<dbReference type="InterPro" id="IPR050466">
    <property type="entry name" value="Carboxylest/Gibb_receptor"/>
</dbReference>
<gene>
    <name evidence="5" type="ORF">PRUPE_8G121300</name>
</gene>
<dbReference type="InterPro" id="IPR029058">
    <property type="entry name" value="AB_hydrolase_fold"/>
</dbReference>
<evidence type="ECO:0000313" key="5">
    <source>
        <dbReference type="EMBL" id="ONH91528.1"/>
    </source>
</evidence>
<dbReference type="PANTHER" id="PTHR23024">
    <property type="entry name" value="ARYLACETAMIDE DEACETYLASE"/>
    <property type="match status" value="1"/>
</dbReference>
<dbReference type="SUPFAM" id="SSF53474">
    <property type="entry name" value="alpha/beta-Hydrolases"/>
    <property type="match status" value="1"/>
</dbReference>
<dbReference type="SMR" id="A0A251MWR0"/>
<accession>A0A251MWR0</accession>
<evidence type="ECO:0000256" key="2">
    <source>
        <dbReference type="PROSITE-ProRule" id="PRU10038"/>
    </source>
</evidence>
<feature type="active site" evidence="2">
    <location>
        <position position="203"/>
    </location>
</feature>
<evidence type="ECO:0000259" key="4">
    <source>
        <dbReference type="Pfam" id="PF07859"/>
    </source>
</evidence>
<dbReference type="eggNOG" id="KOG1515">
    <property type="taxonomic scope" value="Eukaryota"/>
</dbReference>
<evidence type="ECO:0000256" key="3">
    <source>
        <dbReference type="SAM" id="SignalP"/>
    </source>
</evidence>
<protein>
    <recommendedName>
        <fullName evidence="4">Alpha/beta hydrolase fold-3 domain-containing protein</fullName>
    </recommendedName>
</protein>
<feature type="signal peptide" evidence="3">
    <location>
        <begin position="1"/>
        <end position="26"/>
    </location>
</feature>
<dbReference type="ESTHER" id="prupe-m5vln3">
    <property type="family name" value="Plant_carboxylesterase"/>
</dbReference>
<dbReference type="InterPro" id="IPR033140">
    <property type="entry name" value="Lipase_GDXG_put_SER_AS"/>
</dbReference>
<comment type="similarity">
    <text evidence="1">Belongs to the 'GDXG' lipolytic enzyme family.</text>
</comment>